<evidence type="ECO:0000313" key="8">
    <source>
        <dbReference type="EMBL" id="AML50220.1"/>
    </source>
</evidence>
<comment type="similarity">
    <text evidence="1 5">Belongs to the thiolase-like superfamily. Thiolase family.</text>
</comment>
<dbReference type="PROSITE" id="PS00099">
    <property type="entry name" value="THIOLASE_3"/>
    <property type="match status" value="1"/>
</dbReference>
<dbReference type="Pfam" id="PF00108">
    <property type="entry name" value="Thiolase_N"/>
    <property type="match status" value="1"/>
</dbReference>
<dbReference type="STRING" id="1579316.RC74_02115"/>
<dbReference type="NCBIfam" id="TIGR01930">
    <property type="entry name" value="AcCoA-C-Actrans"/>
    <property type="match status" value="1"/>
</dbReference>
<feature type="active site" description="Proton acceptor" evidence="4">
    <location>
        <position position="389"/>
    </location>
</feature>
<dbReference type="PANTHER" id="PTHR43365">
    <property type="entry name" value="BLR7806 PROTEIN"/>
    <property type="match status" value="1"/>
</dbReference>
<evidence type="ECO:0000313" key="9">
    <source>
        <dbReference type="Proteomes" id="UP000070371"/>
    </source>
</evidence>
<dbReference type="InterPro" id="IPR016039">
    <property type="entry name" value="Thiolase-like"/>
</dbReference>
<name>A0A126UVZ4_9RHOB</name>
<feature type="active site" description="Acyl-thioester intermediate" evidence="4">
    <location>
        <position position="91"/>
    </location>
</feature>
<sequence>MTEAYIYDAVRSPRGKGRKDGALHELTSVNLSAQILNAVKERNNLDTKSIEDVIWGNVTQVGEQGGCLARTAVLASDFDQQVPGLAINRFCASGMEAVNLAANQIKGGAGMAYVAGGVEMMGRVPMGSDGAAIAVDPTVAMKTYFVPQGISADIIATEYGFTRDQADALAVESQRRAAQSWAENRFAKSIITIKDQNGLTILDHDEYMRPGTDMQALGALNASFQAMGEVMPGFDNVAMMKYPHLEKINHIHHAGNSSGIVDGSAAVLIGNKEFGEKYGLKPRARIRATAKIGTDPTIMLTGPVPVTEKILKDHGMDISDIDLFEVNEAFAAVVLRFMQRFEVDPTIVNAGGGSIAMGHPLGATGAMIIGTLLDELERQDKEVGLATLCIASGMGAATIIERV</sequence>
<feature type="domain" description="Thiolase C-terminal" evidence="7">
    <location>
        <begin position="280"/>
        <end position="402"/>
    </location>
</feature>
<dbReference type="NCBIfam" id="NF006090">
    <property type="entry name" value="PRK08242.1"/>
    <property type="match status" value="1"/>
</dbReference>
<dbReference type="InterPro" id="IPR020617">
    <property type="entry name" value="Thiolase_C"/>
</dbReference>
<dbReference type="GO" id="GO:0003988">
    <property type="term" value="F:acetyl-CoA C-acyltransferase activity"/>
    <property type="evidence" value="ECO:0007669"/>
    <property type="project" value="UniProtKB-ARBA"/>
</dbReference>
<accession>A0A126UVZ4</accession>
<dbReference type="PROSITE" id="PS00737">
    <property type="entry name" value="THIOLASE_2"/>
    <property type="match status" value="1"/>
</dbReference>
<dbReference type="InterPro" id="IPR020616">
    <property type="entry name" value="Thiolase_N"/>
</dbReference>
<dbReference type="RefSeq" id="WP_039002699.1">
    <property type="nucleotide sequence ID" value="NZ_CP014327.1"/>
</dbReference>
<keyword evidence="9" id="KW-1185">Reference proteome</keyword>
<evidence type="ECO:0000256" key="3">
    <source>
        <dbReference type="ARBA" id="ARBA00023315"/>
    </source>
</evidence>
<dbReference type="InterPro" id="IPR020615">
    <property type="entry name" value="Thiolase_acyl_enz_int_AS"/>
</dbReference>
<dbReference type="InterPro" id="IPR020610">
    <property type="entry name" value="Thiolase_AS"/>
</dbReference>
<evidence type="ECO:0000256" key="2">
    <source>
        <dbReference type="ARBA" id="ARBA00022679"/>
    </source>
</evidence>
<dbReference type="SUPFAM" id="SSF53901">
    <property type="entry name" value="Thiolase-like"/>
    <property type="match status" value="2"/>
</dbReference>
<dbReference type="CDD" id="cd00751">
    <property type="entry name" value="thiolase"/>
    <property type="match status" value="1"/>
</dbReference>
<evidence type="ECO:0000256" key="5">
    <source>
        <dbReference type="RuleBase" id="RU003557"/>
    </source>
</evidence>
<evidence type="ECO:0000256" key="4">
    <source>
        <dbReference type="PIRSR" id="PIRSR000429-1"/>
    </source>
</evidence>
<dbReference type="OrthoDB" id="9764638at2"/>
<dbReference type="KEGG" id="hat:RC74_02115"/>
<feature type="active site" description="Proton acceptor" evidence="4">
    <location>
        <position position="359"/>
    </location>
</feature>
<dbReference type="InterPro" id="IPR002155">
    <property type="entry name" value="Thiolase"/>
</dbReference>
<dbReference type="Proteomes" id="UP000070371">
    <property type="component" value="Chromosome"/>
</dbReference>
<evidence type="ECO:0000256" key="1">
    <source>
        <dbReference type="ARBA" id="ARBA00010982"/>
    </source>
</evidence>
<evidence type="ECO:0000259" key="7">
    <source>
        <dbReference type="Pfam" id="PF02803"/>
    </source>
</evidence>
<dbReference type="PIRSF" id="PIRSF000429">
    <property type="entry name" value="Ac-CoA_Ac_transf"/>
    <property type="match status" value="1"/>
</dbReference>
<dbReference type="PANTHER" id="PTHR43365:SF1">
    <property type="entry name" value="ACETYL-COA C-ACYLTRANSFERASE"/>
    <property type="match status" value="1"/>
</dbReference>
<dbReference type="Pfam" id="PF02803">
    <property type="entry name" value="Thiolase_C"/>
    <property type="match status" value="1"/>
</dbReference>
<organism evidence="8 9">
    <name type="scientific">Falsihalocynthiibacter arcticus</name>
    <dbReference type="NCBI Taxonomy" id="1579316"/>
    <lineage>
        <taxon>Bacteria</taxon>
        <taxon>Pseudomonadati</taxon>
        <taxon>Pseudomonadota</taxon>
        <taxon>Alphaproteobacteria</taxon>
        <taxon>Rhodobacterales</taxon>
        <taxon>Roseobacteraceae</taxon>
        <taxon>Falsihalocynthiibacter</taxon>
    </lineage>
</organism>
<dbReference type="InterPro" id="IPR020613">
    <property type="entry name" value="Thiolase_CS"/>
</dbReference>
<keyword evidence="3 5" id="KW-0012">Acyltransferase</keyword>
<proteinExistence type="inferred from homology"/>
<protein>
    <submittedName>
        <fullName evidence="8">Acetyl-CoA acetyltransferase</fullName>
    </submittedName>
</protein>
<dbReference type="EMBL" id="CP014327">
    <property type="protein sequence ID" value="AML50220.1"/>
    <property type="molecule type" value="Genomic_DNA"/>
</dbReference>
<reference evidence="8 9" key="1">
    <citation type="submission" date="2016-02" db="EMBL/GenBank/DDBJ databases">
        <title>Complete genome sequence of Halocynthiibacter arcticus PAMC 20958t from arctic marine sediment.</title>
        <authorList>
            <person name="Lee Y.M."/>
            <person name="Baek K."/>
            <person name="Lee H.K."/>
            <person name="Shin S.C."/>
        </authorList>
    </citation>
    <scope>NUCLEOTIDE SEQUENCE [LARGE SCALE GENOMIC DNA]</scope>
    <source>
        <strain evidence="8">PAMC 20958</strain>
    </source>
</reference>
<dbReference type="Gene3D" id="3.40.47.10">
    <property type="match status" value="2"/>
</dbReference>
<keyword evidence="2 5" id="KW-0808">Transferase</keyword>
<feature type="domain" description="Thiolase N-terminal" evidence="6">
    <location>
        <begin position="5"/>
        <end position="233"/>
    </location>
</feature>
<dbReference type="PROSITE" id="PS00098">
    <property type="entry name" value="THIOLASE_1"/>
    <property type="match status" value="1"/>
</dbReference>
<gene>
    <name evidence="8" type="ORF">RC74_02115</name>
</gene>
<dbReference type="AlphaFoldDB" id="A0A126UVZ4"/>
<evidence type="ECO:0000259" key="6">
    <source>
        <dbReference type="Pfam" id="PF00108"/>
    </source>
</evidence>